<proteinExistence type="predicted"/>
<sequence>MRWKGVLAAIVIGGAAVSILAYSVNSRMALREGVKQSCVAEFKTLPAFIETASVVDQTAGLGYPELIQLLSERSLDFVEVKIAEEPVKAKAVLYAQSGWVKADWAKKPYLRLTLGKASAASCRPELKPSSGWPAPLKPDTCLLAVEVDTPSAQVRIEQLAAKRTWPRSLGWRQVVDVNSGRVLARLTSDEEQGIAWRGSAARLRRLNDVPKTIDCHAPHLQLADLLYGPRNAKPTTRAGGGIESGIATEPFRSFESMSGSGSEL</sequence>
<evidence type="ECO:0008006" key="3">
    <source>
        <dbReference type="Google" id="ProtNLM"/>
    </source>
</evidence>
<dbReference type="Proteomes" id="UP001606300">
    <property type="component" value="Unassembled WGS sequence"/>
</dbReference>
<protein>
    <recommendedName>
        <fullName evidence="3">Cell division protein FtsQ</fullName>
    </recommendedName>
</protein>
<name>A0ABW7EUT6_9BURK</name>
<dbReference type="RefSeq" id="WP_394473329.1">
    <property type="nucleotide sequence ID" value="NZ_JBIGHY010000020.1"/>
</dbReference>
<accession>A0ABW7EUT6</accession>
<gene>
    <name evidence="1" type="ORF">ACG02S_25585</name>
</gene>
<reference evidence="1 2" key="1">
    <citation type="submission" date="2024-09" db="EMBL/GenBank/DDBJ databases">
        <title>Novel species of the genus Pelomonas and Roseateles isolated from streams.</title>
        <authorList>
            <person name="Lu H."/>
        </authorList>
    </citation>
    <scope>NUCLEOTIDE SEQUENCE [LARGE SCALE GENOMIC DNA]</scope>
    <source>
        <strain evidence="1 2">DC23W</strain>
    </source>
</reference>
<evidence type="ECO:0000313" key="1">
    <source>
        <dbReference type="EMBL" id="MFG6417270.1"/>
    </source>
</evidence>
<dbReference type="EMBL" id="JBIGHY010000020">
    <property type="protein sequence ID" value="MFG6417270.1"/>
    <property type="molecule type" value="Genomic_DNA"/>
</dbReference>
<comment type="caution">
    <text evidence="1">The sequence shown here is derived from an EMBL/GenBank/DDBJ whole genome shotgun (WGS) entry which is preliminary data.</text>
</comment>
<evidence type="ECO:0000313" key="2">
    <source>
        <dbReference type="Proteomes" id="UP001606300"/>
    </source>
</evidence>
<keyword evidence="2" id="KW-1185">Reference proteome</keyword>
<organism evidence="1 2">
    <name type="scientific">Pelomonas dachongensis</name>
    <dbReference type="NCBI Taxonomy" id="3299029"/>
    <lineage>
        <taxon>Bacteria</taxon>
        <taxon>Pseudomonadati</taxon>
        <taxon>Pseudomonadota</taxon>
        <taxon>Betaproteobacteria</taxon>
        <taxon>Burkholderiales</taxon>
        <taxon>Sphaerotilaceae</taxon>
        <taxon>Roseateles</taxon>
    </lineage>
</organism>